<name>A0ABN8B2T0_CHISP</name>
<evidence type="ECO:0000256" key="2">
    <source>
        <dbReference type="ARBA" id="ARBA00022475"/>
    </source>
</evidence>
<feature type="transmembrane region" description="Helical" evidence="6">
    <location>
        <begin position="53"/>
        <end position="76"/>
    </location>
</feature>
<sequence>MYKTIADTIEDGKCNFDYLYLIPLIFHTVDILVTVFIPVVYRDSNTFNTLQITVSNVSLLQVLVLLFSPAFAAGLLKKQATKLSLVLHDKLLTGKDNRQSREIKKFIRYIEARPLKFTICEVIPLDWKLPVIILNLCITYLIVMLQLSHIY</sequence>
<evidence type="ECO:0000256" key="1">
    <source>
        <dbReference type="ARBA" id="ARBA00004651"/>
    </source>
</evidence>
<gene>
    <name evidence="7" type="ORF">CHILSU_LOCUS6632</name>
</gene>
<keyword evidence="2" id="KW-1003">Cell membrane</keyword>
<protein>
    <recommendedName>
        <fullName evidence="9">Gustatory receptor</fullName>
    </recommendedName>
</protein>
<dbReference type="EMBL" id="OU963916">
    <property type="protein sequence ID" value="CAH0403361.1"/>
    <property type="molecule type" value="Genomic_DNA"/>
</dbReference>
<evidence type="ECO:0000313" key="8">
    <source>
        <dbReference type="Proteomes" id="UP001153292"/>
    </source>
</evidence>
<accession>A0ABN8B2T0</accession>
<dbReference type="Pfam" id="PF08395">
    <property type="entry name" value="7tm_7"/>
    <property type="match status" value="1"/>
</dbReference>
<keyword evidence="8" id="KW-1185">Reference proteome</keyword>
<keyword evidence="5 6" id="KW-0472">Membrane</keyword>
<evidence type="ECO:0000256" key="3">
    <source>
        <dbReference type="ARBA" id="ARBA00022692"/>
    </source>
</evidence>
<proteinExistence type="predicted"/>
<keyword evidence="4 6" id="KW-1133">Transmembrane helix</keyword>
<dbReference type="InterPro" id="IPR013604">
    <property type="entry name" value="7TM_chemorcpt"/>
</dbReference>
<dbReference type="Proteomes" id="UP001153292">
    <property type="component" value="Chromosome 23"/>
</dbReference>
<evidence type="ECO:0008006" key="9">
    <source>
        <dbReference type="Google" id="ProtNLM"/>
    </source>
</evidence>
<evidence type="ECO:0000256" key="4">
    <source>
        <dbReference type="ARBA" id="ARBA00022989"/>
    </source>
</evidence>
<evidence type="ECO:0000313" key="7">
    <source>
        <dbReference type="EMBL" id="CAH0403361.1"/>
    </source>
</evidence>
<evidence type="ECO:0000256" key="6">
    <source>
        <dbReference type="SAM" id="Phobius"/>
    </source>
</evidence>
<organism evidence="7 8">
    <name type="scientific">Chilo suppressalis</name>
    <name type="common">Asiatic rice borer moth</name>
    <dbReference type="NCBI Taxonomy" id="168631"/>
    <lineage>
        <taxon>Eukaryota</taxon>
        <taxon>Metazoa</taxon>
        <taxon>Ecdysozoa</taxon>
        <taxon>Arthropoda</taxon>
        <taxon>Hexapoda</taxon>
        <taxon>Insecta</taxon>
        <taxon>Pterygota</taxon>
        <taxon>Neoptera</taxon>
        <taxon>Endopterygota</taxon>
        <taxon>Lepidoptera</taxon>
        <taxon>Glossata</taxon>
        <taxon>Ditrysia</taxon>
        <taxon>Pyraloidea</taxon>
        <taxon>Crambidae</taxon>
        <taxon>Crambinae</taxon>
        <taxon>Chilo</taxon>
    </lineage>
</organism>
<keyword evidence="3 6" id="KW-0812">Transmembrane</keyword>
<feature type="transmembrane region" description="Helical" evidence="6">
    <location>
        <begin position="127"/>
        <end position="147"/>
    </location>
</feature>
<reference evidence="7" key="1">
    <citation type="submission" date="2021-12" db="EMBL/GenBank/DDBJ databases">
        <authorList>
            <person name="King R."/>
        </authorList>
    </citation>
    <scope>NUCLEOTIDE SEQUENCE</scope>
</reference>
<feature type="transmembrane region" description="Helical" evidence="6">
    <location>
        <begin position="20"/>
        <end position="41"/>
    </location>
</feature>
<evidence type="ECO:0000256" key="5">
    <source>
        <dbReference type="ARBA" id="ARBA00023136"/>
    </source>
</evidence>
<comment type="subcellular location">
    <subcellularLocation>
        <location evidence="1">Cell membrane</location>
        <topology evidence="1">Multi-pass membrane protein</topology>
    </subcellularLocation>
</comment>